<evidence type="ECO:0000313" key="2">
    <source>
        <dbReference type="EMBL" id="SNV61177.1"/>
    </source>
</evidence>
<dbReference type="Proteomes" id="UP000242084">
    <property type="component" value="Chromosome 1"/>
</dbReference>
<keyword evidence="1" id="KW-1133">Transmembrane helix</keyword>
<feature type="transmembrane region" description="Helical" evidence="1">
    <location>
        <begin position="182"/>
        <end position="199"/>
    </location>
</feature>
<gene>
    <name evidence="2" type="ORF">SAMEA4384403_00731</name>
</gene>
<keyword evidence="3" id="KW-1185">Reference proteome</keyword>
<name>A0A239YQX6_9STAP</name>
<organism evidence="2 3">
    <name type="scientific">Mammaliicoccus stepanovicii</name>
    <dbReference type="NCBI Taxonomy" id="643214"/>
    <lineage>
        <taxon>Bacteria</taxon>
        <taxon>Bacillati</taxon>
        <taxon>Bacillota</taxon>
        <taxon>Bacilli</taxon>
        <taxon>Bacillales</taxon>
        <taxon>Staphylococcaceae</taxon>
        <taxon>Mammaliicoccus</taxon>
    </lineage>
</organism>
<reference evidence="2 3" key="1">
    <citation type="submission" date="2017-06" db="EMBL/GenBank/DDBJ databases">
        <authorList>
            <consortium name="Pathogen Informatics"/>
        </authorList>
    </citation>
    <scope>NUCLEOTIDE SEQUENCE [LARGE SCALE GENOMIC DNA]</scope>
    <source>
        <strain evidence="2 3">NCTC13839</strain>
    </source>
</reference>
<dbReference type="EMBL" id="LT906462">
    <property type="protein sequence ID" value="SNV61177.1"/>
    <property type="molecule type" value="Genomic_DNA"/>
</dbReference>
<feature type="transmembrane region" description="Helical" evidence="1">
    <location>
        <begin position="43"/>
        <end position="63"/>
    </location>
</feature>
<feature type="transmembrane region" description="Helical" evidence="1">
    <location>
        <begin position="112"/>
        <end position="131"/>
    </location>
</feature>
<feature type="transmembrane region" description="Helical" evidence="1">
    <location>
        <begin position="14"/>
        <end position="37"/>
    </location>
</feature>
<keyword evidence="1" id="KW-0812">Transmembrane</keyword>
<evidence type="ECO:0000313" key="3">
    <source>
        <dbReference type="Proteomes" id="UP000242084"/>
    </source>
</evidence>
<accession>A0A239YQX6</accession>
<keyword evidence="1" id="KW-0472">Membrane</keyword>
<sequence length="218" mass="25875">MKAIFYRNFQYEKWYYLSYFILFSLSIISTFKIPYIVDDLLSYVKFWFIGCMSLHIYNHAVLIKKQSSQIFYNSLPVSKEEIVKSHYLYNLLLTMISFVLILVIAIFNQDVIYLQAALFIVCMNLSILIMIYPYQVNVDHSTLAVWIMLGIYAFIAMFYFGIYSNRSFPFYENLSWKIPLDYSPLLLTILMVIFWMMSFKKAIQKAKMDKVTIYGGVK</sequence>
<dbReference type="OrthoDB" id="2413817at2"/>
<feature type="transmembrane region" description="Helical" evidence="1">
    <location>
        <begin position="87"/>
        <end position="106"/>
    </location>
</feature>
<protein>
    <submittedName>
        <fullName evidence="2">Uncharacterized protein</fullName>
    </submittedName>
</protein>
<dbReference type="InterPro" id="IPR025699">
    <property type="entry name" value="ABC2_memb-like"/>
</dbReference>
<dbReference type="Pfam" id="PF13346">
    <property type="entry name" value="ABC2_membrane_5"/>
    <property type="match status" value="1"/>
</dbReference>
<evidence type="ECO:0000256" key="1">
    <source>
        <dbReference type="SAM" id="Phobius"/>
    </source>
</evidence>
<dbReference type="RefSeq" id="WP_095086859.1">
    <property type="nucleotide sequence ID" value="NZ_BMDM01000006.1"/>
</dbReference>
<proteinExistence type="predicted"/>
<dbReference type="AlphaFoldDB" id="A0A239YQX6"/>
<dbReference type="KEGG" id="sste:SAMEA4384403_0731"/>
<feature type="transmembrane region" description="Helical" evidence="1">
    <location>
        <begin position="143"/>
        <end position="162"/>
    </location>
</feature>